<organism evidence="3 4">
    <name type="scientific">Heterostelium pallidum (strain ATCC 26659 / Pp 5 / PN500)</name>
    <name type="common">Cellular slime mold</name>
    <name type="synonym">Polysphondylium pallidum</name>
    <dbReference type="NCBI Taxonomy" id="670386"/>
    <lineage>
        <taxon>Eukaryota</taxon>
        <taxon>Amoebozoa</taxon>
        <taxon>Evosea</taxon>
        <taxon>Eumycetozoa</taxon>
        <taxon>Dictyostelia</taxon>
        <taxon>Acytosteliales</taxon>
        <taxon>Acytosteliaceae</taxon>
        <taxon>Heterostelium</taxon>
    </lineage>
</organism>
<dbReference type="PANTHER" id="PTHR10972">
    <property type="entry name" value="OXYSTEROL-BINDING PROTEIN-RELATED"/>
    <property type="match status" value="1"/>
</dbReference>
<dbReference type="GO" id="GO:0016020">
    <property type="term" value="C:membrane"/>
    <property type="evidence" value="ECO:0007669"/>
    <property type="project" value="TreeGrafter"/>
</dbReference>
<dbReference type="InterPro" id="IPR018494">
    <property type="entry name" value="Oxysterol-bd_CS"/>
</dbReference>
<dbReference type="Proteomes" id="UP000001396">
    <property type="component" value="Unassembled WGS sequence"/>
</dbReference>
<dbReference type="PROSITE" id="PS01013">
    <property type="entry name" value="OSBP"/>
    <property type="match status" value="1"/>
</dbReference>
<accession>D3B7W5</accession>
<evidence type="ECO:0000313" key="3">
    <source>
        <dbReference type="EMBL" id="EFA82858.1"/>
    </source>
</evidence>
<keyword evidence="4" id="KW-1185">Reference proteome</keyword>
<dbReference type="InterPro" id="IPR000648">
    <property type="entry name" value="Oxysterol-bd"/>
</dbReference>
<comment type="similarity">
    <text evidence="1">Belongs to the OSBP family.</text>
</comment>
<evidence type="ECO:0000313" key="4">
    <source>
        <dbReference type="Proteomes" id="UP000001396"/>
    </source>
</evidence>
<dbReference type="Pfam" id="PF01237">
    <property type="entry name" value="Oxysterol_BP"/>
    <property type="match status" value="1"/>
</dbReference>
<dbReference type="GO" id="GO:0032934">
    <property type="term" value="F:sterol binding"/>
    <property type="evidence" value="ECO:0007669"/>
    <property type="project" value="TreeGrafter"/>
</dbReference>
<dbReference type="GO" id="GO:0005829">
    <property type="term" value="C:cytosol"/>
    <property type="evidence" value="ECO:0007669"/>
    <property type="project" value="TreeGrafter"/>
</dbReference>
<dbReference type="InParanoid" id="D3B7W5"/>
<dbReference type="InterPro" id="IPR037239">
    <property type="entry name" value="OSBP_sf"/>
</dbReference>
<evidence type="ECO:0000256" key="1">
    <source>
        <dbReference type="RuleBase" id="RU003844"/>
    </source>
</evidence>
<dbReference type="AlphaFoldDB" id="D3B7W5"/>
<dbReference type="PANTHER" id="PTHR10972:SF78">
    <property type="entry name" value="OXYSTEROL-BINDING PROTEIN 1-RELATED"/>
    <property type="match status" value="1"/>
</dbReference>
<dbReference type="SUPFAM" id="SSF144000">
    <property type="entry name" value="Oxysterol-binding protein-like"/>
    <property type="match status" value="1"/>
</dbReference>
<dbReference type="RefSeq" id="XP_020434975.1">
    <property type="nucleotide sequence ID" value="XM_020575455.1"/>
</dbReference>
<dbReference type="EMBL" id="ADBJ01000018">
    <property type="protein sequence ID" value="EFA82858.1"/>
    <property type="molecule type" value="Genomic_DNA"/>
</dbReference>
<comment type="caution">
    <text evidence="3">The sequence shown here is derived from an EMBL/GenBank/DDBJ whole genome shotgun (WGS) entry which is preliminary data.</text>
</comment>
<evidence type="ECO:0000256" key="2">
    <source>
        <dbReference type="SAM" id="MobiDB-lite"/>
    </source>
</evidence>
<gene>
    <name evidence="3" type="primary">osbA</name>
    <name evidence="3" type="ORF">PPL_04553</name>
</gene>
<dbReference type="STRING" id="670386.D3B7W5"/>
<protein>
    <submittedName>
        <fullName evidence="3">Oxysterol binding family protein</fullName>
    </submittedName>
</protein>
<dbReference type="OMA" id="WEPLFFK"/>
<proteinExistence type="inferred from homology"/>
<dbReference type="Gene3D" id="2.40.160.120">
    <property type="match status" value="1"/>
</dbReference>
<feature type="region of interest" description="Disordered" evidence="2">
    <location>
        <begin position="146"/>
        <end position="170"/>
    </location>
</feature>
<name>D3B7W5_HETP5</name>
<reference evidence="3 4" key="1">
    <citation type="journal article" date="2011" name="Genome Res.">
        <title>Phylogeny-wide analysis of social amoeba genomes highlights ancient origins for complex intercellular communication.</title>
        <authorList>
            <person name="Heidel A.J."/>
            <person name="Lawal H.M."/>
            <person name="Felder M."/>
            <person name="Schilde C."/>
            <person name="Helps N.R."/>
            <person name="Tunggal B."/>
            <person name="Rivero F."/>
            <person name="John U."/>
            <person name="Schleicher M."/>
            <person name="Eichinger L."/>
            <person name="Platzer M."/>
            <person name="Noegel A.A."/>
            <person name="Schaap P."/>
            <person name="Gloeckner G."/>
        </authorList>
    </citation>
    <scope>NUCLEOTIDE SEQUENCE [LARGE SCALE GENOMIC DNA]</scope>
    <source>
        <strain evidence="4">ATCC 26659 / Pp 5 / PN500</strain>
    </source>
</reference>
<dbReference type="GeneID" id="31360040"/>
<dbReference type="Gene3D" id="3.30.70.3490">
    <property type="match status" value="1"/>
</dbReference>
<sequence>MGKKSKKVEVEDVGEDIPEELKKELTTPKTENALNIDEIDDQMENQSRFTVLTSVIKKIGFGADLTSMTVPGAFILPKSALSYFAEYYSSYFDILLKANEIEDKQERFIQVVKYLFTACRLPEDNMRKPLNPVLSETYEGDIIFEHEQQSDNNNKTSGEDDIDDDSPDSKGASNSCTFFCEQISHHPPISCSTVYNKEAGIYVSYHDQVKSTFMGTYAKLSFEGTVRIRFDKYNEVYTGTCPSMAVRIFRSFSEYVGKSKLTVNTSSLKCKSVFHPKPLLYGSYNTFDTTIYNGKDKIFKIKGQWDEIAKISEYKKDDYKILWDRRTMKQGAMRGPEVLLPTDSSIVWKGVFEADKLDSGTSAKTITKEKTKVEEAQRKITAERKQKGEVWKPVYFEQDKNGFYFLKNYKSQN</sequence>